<evidence type="ECO:0000256" key="4">
    <source>
        <dbReference type="ARBA" id="ARBA00023136"/>
    </source>
</evidence>
<dbReference type="Pfam" id="PF04116">
    <property type="entry name" value="FA_hydroxylase"/>
    <property type="match status" value="1"/>
</dbReference>
<dbReference type="InterPro" id="IPR050307">
    <property type="entry name" value="Sterol_Desaturase_Related"/>
</dbReference>
<gene>
    <name evidence="7" type="ORF">SS37A_27010</name>
</gene>
<evidence type="ECO:0000256" key="3">
    <source>
        <dbReference type="ARBA" id="ARBA00022989"/>
    </source>
</evidence>
<proteinExistence type="predicted"/>
<reference evidence="7 8" key="1">
    <citation type="journal article" date="2023" name="Int. J. Syst. Evol. Microbiol.">
        <title>Methylocystis iwaonis sp. nov., a type II methane-oxidizing bacterium from surface soil of a rice paddy field in Japan, and emended description of the genus Methylocystis (ex Whittenbury et al. 1970) Bowman et al. 1993.</title>
        <authorList>
            <person name="Kaise H."/>
            <person name="Sawadogo J.B."/>
            <person name="Alam M.S."/>
            <person name="Ueno C."/>
            <person name="Dianou D."/>
            <person name="Shinjo R."/>
            <person name="Asakawa S."/>
        </authorList>
    </citation>
    <scope>NUCLEOTIDE SEQUENCE [LARGE SCALE GENOMIC DNA]</scope>
    <source>
        <strain evidence="7 8">SS37A-Re</strain>
    </source>
</reference>
<feature type="transmembrane region" description="Helical" evidence="5">
    <location>
        <begin position="20"/>
        <end position="43"/>
    </location>
</feature>
<comment type="subcellular location">
    <subcellularLocation>
        <location evidence="1">Membrane</location>
    </subcellularLocation>
</comment>
<feature type="transmembrane region" description="Helical" evidence="5">
    <location>
        <begin position="123"/>
        <end position="143"/>
    </location>
</feature>
<protein>
    <submittedName>
        <fullName evidence="7">Sterol desaturase</fullName>
    </submittedName>
</protein>
<name>A0ABM8EAZ7_9HYPH</name>
<keyword evidence="3 5" id="KW-1133">Transmembrane helix</keyword>
<dbReference type="RefSeq" id="WP_281928536.1">
    <property type="nucleotide sequence ID" value="NZ_AP027142.1"/>
</dbReference>
<dbReference type="InterPro" id="IPR006694">
    <property type="entry name" value="Fatty_acid_hydroxylase"/>
</dbReference>
<accession>A0ABM8EAZ7</accession>
<dbReference type="PANTHER" id="PTHR11863">
    <property type="entry name" value="STEROL DESATURASE"/>
    <property type="match status" value="1"/>
</dbReference>
<feature type="transmembrane region" description="Helical" evidence="5">
    <location>
        <begin position="78"/>
        <end position="103"/>
    </location>
</feature>
<feature type="transmembrane region" description="Helical" evidence="5">
    <location>
        <begin position="182"/>
        <end position="202"/>
    </location>
</feature>
<evidence type="ECO:0000256" key="2">
    <source>
        <dbReference type="ARBA" id="ARBA00022692"/>
    </source>
</evidence>
<sequence>MDLNSAIRFSARQVSSELFSAGSIFSIYSLASSFALGFAALAYRRLRRRGRANLPLVARAIFSKNFAMRESVHADLKLFVLSVIFMPAVIGGLVISSNVIAMGVSSVLGKAFGHMGNTSFSDLQIKAISTVVLFLAYEIGYFLDHYLKHRVAFLWELHKLHHTADVLTPLTNFRNHPIDNVIFGYMLATFIGAASGTLHWLFNRPTDMFAVDGKNILFLCFLWTIGHLQHSQFWIPFSGAWGRLILSPAHHQIHHSNDPRHFNRNLGSVLAVWDWMFGTLEIPTEKNPRLTYGVDEKGVDPHSVAGMLLTPVVKSASALWRALVSAPQFFFNARGAAAERLLRRQG</sequence>
<dbReference type="Proteomes" id="UP001317629">
    <property type="component" value="Chromosome"/>
</dbReference>
<keyword evidence="2 5" id="KW-0812">Transmembrane</keyword>
<evidence type="ECO:0000313" key="8">
    <source>
        <dbReference type="Proteomes" id="UP001317629"/>
    </source>
</evidence>
<evidence type="ECO:0000256" key="1">
    <source>
        <dbReference type="ARBA" id="ARBA00004370"/>
    </source>
</evidence>
<keyword evidence="4 5" id="KW-0472">Membrane</keyword>
<keyword evidence="8" id="KW-1185">Reference proteome</keyword>
<evidence type="ECO:0000256" key="5">
    <source>
        <dbReference type="SAM" id="Phobius"/>
    </source>
</evidence>
<dbReference type="EMBL" id="AP027142">
    <property type="protein sequence ID" value="BDV35172.1"/>
    <property type="molecule type" value="Genomic_DNA"/>
</dbReference>
<organism evidence="7 8">
    <name type="scientific">Methylocystis iwaonis</name>
    <dbReference type="NCBI Taxonomy" id="2885079"/>
    <lineage>
        <taxon>Bacteria</taxon>
        <taxon>Pseudomonadati</taxon>
        <taxon>Pseudomonadota</taxon>
        <taxon>Alphaproteobacteria</taxon>
        <taxon>Hyphomicrobiales</taxon>
        <taxon>Methylocystaceae</taxon>
        <taxon>Methylocystis</taxon>
    </lineage>
</organism>
<feature type="domain" description="Fatty acid hydroxylase" evidence="6">
    <location>
        <begin position="131"/>
        <end position="279"/>
    </location>
</feature>
<evidence type="ECO:0000313" key="7">
    <source>
        <dbReference type="EMBL" id="BDV35172.1"/>
    </source>
</evidence>
<evidence type="ECO:0000259" key="6">
    <source>
        <dbReference type="Pfam" id="PF04116"/>
    </source>
</evidence>